<reference evidence="1" key="1">
    <citation type="submission" date="2020-02" db="EMBL/GenBank/DDBJ databases">
        <title>Delineation of the pyrene-degrading pathway in Roseobacter clade bacteria by genomic analysis.</title>
        <authorList>
            <person name="Zhou H."/>
            <person name="Wang H."/>
        </authorList>
    </citation>
    <scope>NUCLEOTIDE SEQUENCE</scope>
    <source>
        <strain evidence="1">PrR005</strain>
    </source>
</reference>
<protein>
    <submittedName>
        <fullName evidence="1">DUF3396 domain-containing protein</fullName>
    </submittedName>
</protein>
<dbReference type="RefSeq" id="WP_164129800.1">
    <property type="nucleotide sequence ID" value="NZ_JAAGOX010000015.1"/>
</dbReference>
<proteinExistence type="predicted"/>
<organism evidence="1">
    <name type="scientific">Ruegeria sp. PrR005</name>
    <dbReference type="NCBI Taxonomy" id="2706882"/>
    <lineage>
        <taxon>Bacteria</taxon>
        <taxon>Pseudomonadati</taxon>
        <taxon>Pseudomonadota</taxon>
        <taxon>Alphaproteobacteria</taxon>
        <taxon>Rhodobacterales</taxon>
        <taxon>Roseobacteraceae</taxon>
        <taxon>Ruegeria</taxon>
    </lineage>
</organism>
<dbReference type="InterPro" id="IPR021815">
    <property type="entry name" value="TsiV"/>
</dbReference>
<accession>A0A6B2NSS1</accession>
<dbReference type="AlphaFoldDB" id="A0A6B2NSS1"/>
<gene>
    <name evidence="1" type="ORF">G0P99_11255</name>
</gene>
<sequence length="312" mass="35439">MNASVMPPIESLPLTLRAVFFIAENHHEILSRARQAIENYTRFAGLHNLKYFFDLEGQPQELTSETFDELLDMWFVDEFADWPNATIEIQGDGGTAPGYGLQYWGRDISVYPPNTRMSFLHFWLPFQELEQDTSSLQRLFARTTDLLGASFAFVSPSIAATQSVEATLRARRYWGLDISNPECVCIDLGRRAAGVYWIMYCGADLGLPRDTFLAFPGSDTGLILDHDAKGGTFVRLSEYPQILDMNRRPDIRLQTELALRLNSAGLLHTPQEVVHFKGHDLLADAVAQESWYTRFLPESPGYPDWAREQFGF</sequence>
<name>A0A6B2NSS1_9RHOB</name>
<dbReference type="EMBL" id="JAAGOX010000015">
    <property type="protein sequence ID" value="NDW45539.1"/>
    <property type="molecule type" value="Genomic_DNA"/>
</dbReference>
<dbReference type="Pfam" id="PF11876">
    <property type="entry name" value="TsiV"/>
    <property type="match status" value="1"/>
</dbReference>
<comment type="caution">
    <text evidence="1">The sequence shown here is derived from an EMBL/GenBank/DDBJ whole genome shotgun (WGS) entry which is preliminary data.</text>
</comment>
<evidence type="ECO:0000313" key="1">
    <source>
        <dbReference type="EMBL" id="NDW45539.1"/>
    </source>
</evidence>